<dbReference type="Gene3D" id="3.90.105.10">
    <property type="entry name" value="Molybdopterin biosynthesis moea protein, domain 2"/>
    <property type="match status" value="1"/>
</dbReference>
<comment type="catalytic activity">
    <reaction evidence="1">
        <text>adenylyl-molybdopterin + molybdate = Mo-molybdopterin + AMP + H(+)</text>
        <dbReference type="Rhea" id="RHEA:35047"/>
        <dbReference type="ChEBI" id="CHEBI:15378"/>
        <dbReference type="ChEBI" id="CHEBI:36264"/>
        <dbReference type="ChEBI" id="CHEBI:62727"/>
        <dbReference type="ChEBI" id="CHEBI:71302"/>
        <dbReference type="ChEBI" id="CHEBI:456215"/>
    </reaction>
</comment>
<evidence type="ECO:0000256" key="1">
    <source>
        <dbReference type="RuleBase" id="RU365090"/>
    </source>
</evidence>
<dbReference type="InterPro" id="IPR036688">
    <property type="entry name" value="MoeA_C_domain_IV_sf"/>
</dbReference>
<evidence type="ECO:0000259" key="2">
    <source>
        <dbReference type="Pfam" id="PF03453"/>
    </source>
</evidence>
<dbReference type="Gene3D" id="2.40.340.10">
    <property type="entry name" value="MoeA, C-terminal, domain IV"/>
    <property type="match status" value="1"/>
</dbReference>
<dbReference type="Gene3D" id="2.170.190.11">
    <property type="entry name" value="Molybdopterin biosynthesis moea protein, domain 3"/>
    <property type="match status" value="1"/>
</dbReference>
<dbReference type="EMBL" id="FMZX01000009">
    <property type="protein sequence ID" value="SDD52650.1"/>
    <property type="molecule type" value="Genomic_DNA"/>
</dbReference>
<dbReference type="GO" id="GO:0006777">
    <property type="term" value="P:Mo-molybdopterin cofactor biosynthetic process"/>
    <property type="evidence" value="ECO:0007669"/>
    <property type="project" value="UniProtKB-UniRule"/>
</dbReference>
<keyword evidence="1" id="KW-0808">Transferase</keyword>
<keyword evidence="4" id="KW-1185">Reference proteome</keyword>
<comment type="similarity">
    <text evidence="1">Belongs to the MoeA family.</text>
</comment>
<keyword evidence="1" id="KW-0500">Molybdenum</keyword>
<dbReference type="InterPro" id="IPR005110">
    <property type="entry name" value="MoeA_linker/N"/>
</dbReference>
<accession>A0A1G6VG42</accession>
<dbReference type="InterPro" id="IPR036425">
    <property type="entry name" value="MoaB/Mog-like_dom_sf"/>
</dbReference>
<name>A0A1G6VG42_9PROT</name>
<dbReference type="SUPFAM" id="SSF53218">
    <property type="entry name" value="Molybdenum cofactor biosynthesis proteins"/>
    <property type="match status" value="1"/>
</dbReference>
<dbReference type="GO" id="GO:0005829">
    <property type="term" value="C:cytosol"/>
    <property type="evidence" value="ECO:0007669"/>
    <property type="project" value="TreeGrafter"/>
</dbReference>
<dbReference type="PANTHER" id="PTHR10192:SF5">
    <property type="entry name" value="GEPHYRIN"/>
    <property type="match status" value="1"/>
</dbReference>
<evidence type="ECO:0000313" key="4">
    <source>
        <dbReference type="Proteomes" id="UP000198925"/>
    </source>
</evidence>
<dbReference type="SUPFAM" id="SSF63882">
    <property type="entry name" value="MoeA N-terminal region -like"/>
    <property type="match status" value="1"/>
</dbReference>
<organism evidence="3 4">
    <name type="scientific">Belnapia rosea</name>
    <dbReference type="NCBI Taxonomy" id="938405"/>
    <lineage>
        <taxon>Bacteria</taxon>
        <taxon>Pseudomonadati</taxon>
        <taxon>Pseudomonadota</taxon>
        <taxon>Alphaproteobacteria</taxon>
        <taxon>Acetobacterales</taxon>
        <taxon>Roseomonadaceae</taxon>
        <taxon>Belnapia</taxon>
    </lineage>
</organism>
<feature type="domain" description="MoeA N-terminal and linker" evidence="2">
    <location>
        <begin position="9"/>
        <end position="143"/>
    </location>
</feature>
<sequence length="309" mass="30973">MSGPPRLAPVEEACALLPRQPVIPQVMPLRQAIGHVLAEPVRAPGPVPAAPLALREGWAVAAAETEGAGPYAPVPLPHLSWVAAGQFLPPGTDAVLPPFACDGDLGLEPVAPGEGVRQAGEDAAAGAVLRPAGHLLEPIDLMLGMAGIAEVAVRAPRVALHGAPEMAALVLMEGATLVETAPDLVLAAGVTAEQVLCPAVAARPGEATAIGILDGAPALLLPAPPEAMLAAWWLLGRPALRALAGRAAPAPRRMVLGRKIASPVGFTEIVMLGADGCAVGALGMAAGVLTIPAGREGYEAGSVVEVEAV</sequence>
<proteinExistence type="inferred from homology"/>
<comment type="cofactor">
    <cofactor evidence="1">
        <name>Mg(2+)</name>
        <dbReference type="ChEBI" id="CHEBI:18420"/>
    </cofactor>
</comment>
<dbReference type="RefSeq" id="WP_090663876.1">
    <property type="nucleotide sequence ID" value="NZ_FMZX01000009.1"/>
</dbReference>
<dbReference type="UniPathway" id="UPA00344"/>
<dbReference type="GO" id="GO:0046872">
    <property type="term" value="F:metal ion binding"/>
    <property type="evidence" value="ECO:0007669"/>
    <property type="project" value="UniProtKB-UniRule"/>
</dbReference>
<dbReference type="EC" id="2.10.1.1" evidence="1"/>
<dbReference type="InterPro" id="IPR036135">
    <property type="entry name" value="MoeA_linker/N_sf"/>
</dbReference>
<keyword evidence="1" id="KW-0501">Molybdenum cofactor biosynthesis</keyword>
<keyword evidence="1" id="KW-0479">Metal-binding</keyword>
<comment type="function">
    <text evidence="1">Catalyzes the insertion of molybdate into adenylated molybdopterin with the concomitant release of AMP.</text>
</comment>
<gene>
    <name evidence="3" type="ORF">SAMN04487779_100938</name>
</gene>
<keyword evidence="1" id="KW-0460">Magnesium</keyword>
<dbReference type="STRING" id="938405.SAMN02927895_01437"/>
<dbReference type="GO" id="GO:0061599">
    <property type="term" value="F:molybdopterin molybdotransferase activity"/>
    <property type="evidence" value="ECO:0007669"/>
    <property type="project" value="UniProtKB-UniRule"/>
</dbReference>
<dbReference type="Proteomes" id="UP000198925">
    <property type="component" value="Unassembled WGS sequence"/>
</dbReference>
<dbReference type="PANTHER" id="PTHR10192">
    <property type="entry name" value="MOLYBDOPTERIN BIOSYNTHESIS PROTEIN"/>
    <property type="match status" value="1"/>
</dbReference>
<comment type="pathway">
    <text evidence="1">Cofactor biosynthesis; molybdopterin biosynthesis.</text>
</comment>
<evidence type="ECO:0000313" key="3">
    <source>
        <dbReference type="EMBL" id="SDD52650.1"/>
    </source>
</evidence>
<dbReference type="InterPro" id="IPR038987">
    <property type="entry name" value="MoeA-like"/>
</dbReference>
<dbReference type="Gene3D" id="3.40.980.10">
    <property type="entry name" value="MoaB/Mog-like domain"/>
    <property type="match status" value="1"/>
</dbReference>
<dbReference type="AlphaFoldDB" id="A0A1G6VG42"/>
<dbReference type="Pfam" id="PF03453">
    <property type="entry name" value="MoeA_N"/>
    <property type="match status" value="1"/>
</dbReference>
<protein>
    <recommendedName>
        <fullName evidence="1">Molybdopterin molybdenumtransferase</fullName>
        <ecNumber evidence="1">2.10.1.1</ecNumber>
    </recommendedName>
</protein>
<reference evidence="3 4" key="1">
    <citation type="submission" date="2016-10" db="EMBL/GenBank/DDBJ databases">
        <authorList>
            <person name="de Groot N.N."/>
        </authorList>
    </citation>
    <scope>NUCLEOTIDE SEQUENCE [LARGE SCALE GENOMIC DNA]</scope>
    <source>
        <strain evidence="3 4">CPCC 100156</strain>
    </source>
</reference>